<dbReference type="EC" id="2.7.11.1" evidence="4"/>
<evidence type="ECO:0000256" key="2">
    <source>
        <dbReference type="ARBA" id="ARBA00004496"/>
    </source>
</evidence>
<dbReference type="STRING" id="7739.C3YA37"/>
<dbReference type="SUPFAM" id="SSF50156">
    <property type="entry name" value="PDZ domain-like"/>
    <property type="match status" value="1"/>
</dbReference>
<feature type="region of interest" description="Disordered" evidence="15">
    <location>
        <begin position="472"/>
        <end position="492"/>
    </location>
</feature>
<evidence type="ECO:0000256" key="5">
    <source>
        <dbReference type="ARBA" id="ARBA00022490"/>
    </source>
</evidence>
<feature type="compositionally biased region" description="Low complexity" evidence="15">
    <location>
        <begin position="1579"/>
        <end position="1608"/>
    </location>
</feature>
<feature type="compositionally biased region" description="Basic and acidic residues" evidence="15">
    <location>
        <begin position="1219"/>
        <end position="1233"/>
    </location>
</feature>
<comment type="subcellular location">
    <subcellularLocation>
        <location evidence="2">Cytoplasm</location>
    </subcellularLocation>
</comment>
<feature type="region of interest" description="Disordered" evidence="15">
    <location>
        <begin position="522"/>
        <end position="561"/>
    </location>
</feature>
<dbReference type="InterPro" id="IPR011009">
    <property type="entry name" value="Kinase-like_dom_sf"/>
</dbReference>
<dbReference type="SMART" id="SM00228">
    <property type="entry name" value="PDZ"/>
    <property type="match status" value="1"/>
</dbReference>
<keyword evidence="8" id="KW-0808">Transferase</keyword>
<sequence>MDPKLDKPPAVRPKAQTGSSHDMAPAAPVKGRTPPPPRRTPPPRSSSPRIFTFDVTHTDVPGRSGSDVPISHLSSSLHKSYAELTVPTSPTYRCLSFLHSCGRGRKGLLPNTSPTLPRAHSPIPHEKLHQLPYQPTAEELRFLTKHFSSNESNGTTDEDGRKSPAMRPRSRSLSSPGRSPNMSGDSDVFMINSYYKERFPKATAQMEDRLKEFIDQIADKNDNYADGTFSFVHHQVLELARDCLLKSREGLITGRYFFELTENLEKLMNDARERSEFAGDIVNLIKKFLMIIARPARLLECLEFDPEQFYHLLEAAEGVARENQGITSDIPRYIISKLGLTRDPIAEMSDLSNFDVDTDSGRPDTPDTDETSASEAASETTCAGKQLSMEVTEKKPSEDDFETVKLISNGAYGAVYLVRHKETKQRYALKKINKQNLMLRNQIQQAFTERDILTFAENPFVVTMYCSFETKNTGVSSTDSPSSSIVEQESPHALLSSCSSQEKLHQLPYQPTAEELRFLTKHFSSNESNGTTDEDGRKSPAMRPRSRSLSSPGRSPNMSGDSDVFMINSYYKERFPKATAQMEDRLKEFIDQIADKNDNYADGTFSFVHHQVLELARDCLLKSREGLITGRYFFELTENLEKLMNDARERSEFAGDIVNLIKKFLMIIARPARLLECLEFDPEQFYHLLEAAEGVARENQGITSDIPRYIISKLGLTRDPIAEMSDLSNFDVDTDSGRPDTPDTDETSASEAASETTCAGKQLSMEVTEKKPSEDDFETVKLISNGAYGAVYLVRHKETKQRYALKKINKQNLMLRNQIQQAFTERDILTFAENPFVVTMYCSFETKKHLCMVLEYVEGGDCATLLKNMGPLPVDMARMYFAETVLAVEYIHSYGIVHRDLKPDNLLITSMGHIKLTDFGLSKMGLMSLTTNLYEDTLDPKQFTDKQVCGTPEYIAPEVILRQGYGKPVDWWSMGIILYEFLVGCVPFFGETPEELFSQAVNDEIVWPEGEEAPPDDAKDLITRLLEQNPVERLGTTGAYELKEHEFFADLDWTMLLRQKAEFVPQLDDDEDTSYFDTRQERYNHEMESGESEEEQYPDLSNFSSCSPRYHRSYSSSDRLSMSLDGKSSSMERLTTEETPTGGRGVERRKAIKDRSKSESELAKETKRAEPKPDTSLREVDRPSDKEDTSKQQAADSSQPGDSDKGSRTDSVSSTGSVEPRESTPKASDKEAELGAVGGVSSPECTPKFRPRATDSSQTESESSPPITVRRRRFSSRDTLPRLAISMEDEDSCFLEPIELPVPDIRHRKPSGDRELIDLVNRVAGRNIPMIKSASATALSLLIPSDERGLPQPLQSPSSTPSSRDVSPTREYSPLLESLKAPMVIKKGPRGFGFTLRAIRVYMGDSDVYTVHHLVMAVDEKGPAYAAGLRPGDLITQVNNEHVQGLLHTQVVQLILRDGNKVTIQACPLEKTSIKAGGRKRVPSASKMMRRRKKKWKKEGGAEKKRRSSIFRRLSSKRGSTDFHHMHPQVEKHRHGIPTLTQSKSVGFLSRSLSSNESLPGSPTRPQKSPRSPPHYRSPPDSAHSTTTNSSQSSSPSSSVPNSPANSAHFPRPSSLHGLSHKLARTFRSPRRKSVGHIPLSPLARTPSPSPSATSPTRSPSPLTLVSNHPGISNTTQSFPVHSATTVTVATPSGKHVTRPKSADPPGSPLLRRALSPDKPLSSASGSGTSVSGGSGDETYPSGAKRKGSGKRDSKSLWQERKQLFKSSGESSDKSDK</sequence>
<evidence type="ECO:0000256" key="12">
    <source>
        <dbReference type="ARBA" id="ARBA00022842"/>
    </source>
</evidence>
<keyword evidence="7" id="KW-0597">Phosphoprotein</keyword>
<dbReference type="InterPro" id="IPR001478">
    <property type="entry name" value="PDZ"/>
</dbReference>
<dbReference type="InterPro" id="IPR050236">
    <property type="entry name" value="Ser_Thr_kinase_AGC"/>
</dbReference>
<feature type="compositionally biased region" description="Basic residues" evidence="15">
    <location>
        <begin position="1477"/>
        <end position="1497"/>
    </location>
</feature>
<feature type="compositionally biased region" description="Basic and acidic residues" evidence="15">
    <location>
        <begin position="1750"/>
        <end position="1763"/>
    </location>
</feature>
<accession>C3YA37</accession>
<feature type="compositionally biased region" description="Low complexity" evidence="15">
    <location>
        <begin position="1350"/>
        <end position="1370"/>
    </location>
</feature>
<dbReference type="PANTHER" id="PTHR24356:SF414">
    <property type="entry name" value="NON-SPECIFIC SERINE_THREONINE PROTEIN KINASE"/>
    <property type="match status" value="1"/>
</dbReference>
<evidence type="ECO:0000256" key="3">
    <source>
        <dbReference type="ARBA" id="ARBA00009903"/>
    </source>
</evidence>
<evidence type="ECO:0000256" key="9">
    <source>
        <dbReference type="ARBA" id="ARBA00022741"/>
    </source>
</evidence>
<dbReference type="PROSITE" id="PS50011">
    <property type="entry name" value="PROTEIN_KINASE_DOM"/>
    <property type="match status" value="1"/>
</dbReference>
<feature type="compositionally biased region" description="Low complexity" evidence="15">
    <location>
        <begin position="163"/>
        <end position="180"/>
    </location>
</feature>
<feature type="compositionally biased region" description="Basic residues" evidence="15">
    <location>
        <begin position="1504"/>
        <end position="1516"/>
    </location>
</feature>
<dbReference type="Pfam" id="PF17820">
    <property type="entry name" value="PDZ_6"/>
    <property type="match status" value="1"/>
</dbReference>
<comment type="catalytic activity">
    <reaction evidence="13">
        <text>L-threonyl-[protein] + ATP = O-phospho-L-threonyl-[protein] + ADP + H(+)</text>
        <dbReference type="Rhea" id="RHEA:46608"/>
        <dbReference type="Rhea" id="RHEA-COMP:11060"/>
        <dbReference type="Rhea" id="RHEA-COMP:11605"/>
        <dbReference type="ChEBI" id="CHEBI:15378"/>
        <dbReference type="ChEBI" id="CHEBI:30013"/>
        <dbReference type="ChEBI" id="CHEBI:30616"/>
        <dbReference type="ChEBI" id="CHEBI:61977"/>
        <dbReference type="ChEBI" id="CHEBI:456216"/>
        <dbReference type="EC" id="2.7.11.1"/>
    </reaction>
</comment>
<dbReference type="InterPro" id="IPR036034">
    <property type="entry name" value="PDZ_sf"/>
</dbReference>
<feature type="region of interest" description="Disordered" evidence="15">
    <location>
        <begin position="728"/>
        <end position="770"/>
    </location>
</feature>
<dbReference type="Gene3D" id="2.30.42.10">
    <property type="match status" value="1"/>
</dbReference>
<feature type="compositionally biased region" description="Polar residues" evidence="15">
    <location>
        <begin position="1539"/>
        <end position="1567"/>
    </location>
</feature>
<dbReference type="Pfam" id="PF00069">
    <property type="entry name" value="Pkinase"/>
    <property type="match status" value="2"/>
</dbReference>
<organism>
    <name type="scientific">Branchiostoma floridae</name>
    <name type="common">Florida lancelet</name>
    <name type="synonym">Amphioxus</name>
    <dbReference type="NCBI Taxonomy" id="7739"/>
    <lineage>
        <taxon>Eukaryota</taxon>
        <taxon>Metazoa</taxon>
        <taxon>Chordata</taxon>
        <taxon>Cephalochordata</taxon>
        <taxon>Leptocardii</taxon>
        <taxon>Amphioxiformes</taxon>
        <taxon>Branchiostomatidae</taxon>
        <taxon>Branchiostoma</taxon>
    </lineage>
</organism>
<dbReference type="FunFam" id="3.30.200.20:FF:000012">
    <property type="entry name" value="microtubule-associated serine/threonine-protein kinase 2 isoform X1"/>
    <property type="match status" value="2"/>
</dbReference>
<feature type="compositionally biased region" description="Basic and acidic residues" evidence="15">
    <location>
        <begin position="1519"/>
        <end position="1531"/>
    </location>
</feature>
<feature type="compositionally biased region" description="Polar residues" evidence="15">
    <location>
        <begin position="1126"/>
        <end position="1139"/>
    </location>
</feature>
<dbReference type="FunFam" id="1.10.510.10:FF:000012">
    <property type="entry name" value="microtubule-associated serine/threonine-protein kinase 2 isoform X1"/>
    <property type="match status" value="1"/>
</dbReference>
<evidence type="ECO:0000256" key="4">
    <source>
        <dbReference type="ARBA" id="ARBA00012513"/>
    </source>
</evidence>
<evidence type="ECO:0000256" key="14">
    <source>
        <dbReference type="ARBA" id="ARBA00048679"/>
    </source>
</evidence>
<dbReference type="FunFam" id="1.20.1480.20:FF:000001">
    <property type="entry name" value="microtubule-associated serine/threonine-protein kinase 4 isoform X1"/>
    <property type="match status" value="2"/>
</dbReference>
<comment type="similarity">
    <text evidence="3">Belongs to the protein kinase superfamily. AGC Ser/Thr protein kinase family.</text>
</comment>
<feature type="region of interest" description="Disordered" evidence="15">
    <location>
        <begin position="1475"/>
        <end position="1777"/>
    </location>
</feature>
<feature type="region of interest" description="Disordered" evidence="15">
    <location>
        <begin position="1348"/>
        <end position="1371"/>
    </location>
</feature>
<evidence type="ECO:0000256" key="11">
    <source>
        <dbReference type="ARBA" id="ARBA00022840"/>
    </source>
</evidence>
<dbReference type="GO" id="GO:0005524">
    <property type="term" value="F:ATP binding"/>
    <property type="evidence" value="ECO:0007669"/>
    <property type="project" value="UniProtKB-KW"/>
</dbReference>
<dbReference type="SMART" id="SM00220">
    <property type="entry name" value="S_TKc"/>
    <property type="match status" value="1"/>
</dbReference>
<feature type="domain" description="AGC-kinase C-terminal" evidence="18">
    <location>
        <begin position="1049"/>
        <end position="1115"/>
    </location>
</feature>
<feature type="compositionally biased region" description="Polar residues" evidence="15">
    <location>
        <begin position="1666"/>
        <end position="1691"/>
    </location>
</feature>
<dbReference type="EMBL" id="GG666493">
    <property type="protein sequence ID" value="EEN62946.1"/>
    <property type="molecule type" value="Genomic_DNA"/>
</dbReference>
<evidence type="ECO:0000256" key="8">
    <source>
        <dbReference type="ARBA" id="ARBA00022679"/>
    </source>
</evidence>
<evidence type="ECO:0000256" key="15">
    <source>
        <dbReference type="SAM" id="MobiDB-lite"/>
    </source>
</evidence>
<reference evidence="19" key="1">
    <citation type="journal article" date="2008" name="Nature">
        <title>The amphioxus genome and the evolution of the chordate karyotype.</title>
        <authorList>
            <consortium name="US DOE Joint Genome Institute (JGI-PGF)"/>
            <person name="Putnam N.H."/>
            <person name="Butts T."/>
            <person name="Ferrier D.E.K."/>
            <person name="Furlong R.F."/>
            <person name="Hellsten U."/>
            <person name="Kawashima T."/>
            <person name="Robinson-Rechavi M."/>
            <person name="Shoguchi E."/>
            <person name="Terry A."/>
            <person name="Yu J.-K."/>
            <person name="Benito-Gutierrez E.L."/>
            <person name="Dubchak I."/>
            <person name="Garcia-Fernandez J."/>
            <person name="Gibson-Brown J.J."/>
            <person name="Grigoriev I.V."/>
            <person name="Horton A.C."/>
            <person name="de Jong P.J."/>
            <person name="Jurka J."/>
            <person name="Kapitonov V.V."/>
            <person name="Kohara Y."/>
            <person name="Kuroki Y."/>
            <person name="Lindquist E."/>
            <person name="Lucas S."/>
            <person name="Osoegawa K."/>
            <person name="Pennacchio L.A."/>
            <person name="Salamov A.A."/>
            <person name="Satou Y."/>
            <person name="Sauka-Spengler T."/>
            <person name="Schmutz J."/>
            <person name="Shin-I T."/>
            <person name="Toyoda A."/>
            <person name="Bronner-Fraser M."/>
            <person name="Fujiyama A."/>
            <person name="Holland L.Z."/>
            <person name="Holland P.W.H."/>
            <person name="Satoh N."/>
            <person name="Rokhsar D.S."/>
        </authorList>
    </citation>
    <scope>NUCLEOTIDE SEQUENCE [LARGE SCALE GENOMIC DNA]</scope>
    <source>
        <strain evidence="19">S238N-H82</strain>
        <tissue evidence="19">Testes</tissue>
    </source>
</reference>
<gene>
    <name evidence="19" type="ORF">BRAFLDRAFT_126376</name>
</gene>
<keyword evidence="12" id="KW-0460">Magnesium</keyword>
<dbReference type="InterPro" id="IPR000961">
    <property type="entry name" value="AGC-kinase_C"/>
</dbReference>
<keyword evidence="11" id="KW-0067">ATP-binding</keyword>
<evidence type="ECO:0000259" key="16">
    <source>
        <dbReference type="PROSITE" id="PS50011"/>
    </source>
</evidence>
<feature type="compositionally biased region" description="Low complexity" evidence="15">
    <location>
        <begin position="1639"/>
        <end position="1665"/>
    </location>
</feature>
<evidence type="ECO:0000256" key="13">
    <source>
        <dbReference type="ARBA" id="ARBA00047899"/>
    </source>
</evidence>
<dbReference type="GO" id="GO:0005737">
    <property type="term" value="C:cytoplasm"/>
    <property type="evidence" value="ECO:0007669"/>
    <property type="project" value="UniProtKB-SubCell"/>
</dbReference>
<feature type="compositionally biased region" description="Polar residues" evidence="15">
    <location>
        <begin position="1254"/>
        <end position="1266"/>
    </location>
</feature>
<dbReference type="Gene3D" id="1.20.1480.20">
    <property type="entry name" value="MAST3 pre-PK domain-like"/>
    <property type="match status" value="2"/>
</dbReference>
<evidence type="ECO:0000313" key="19">
    <source>
        <dbReference type="EMBL" id="EEN62946.1"/>
    </source>
</evidence>
<feature type="compositionally biased region" description="Polar residues" evidence="15">
    <location>
        <begin position="522"/>
        <end position="531"/>
    </location>
</feature>
<dbReference type="GO" id="GO:0000287">
    <property type="term" value="F:magnesium ion binding"/>
    <property type="evidence" value="ECO:0007669"/>
    <property type="project" value="InterPro"/>
</dbReference>
<evidence type="ECO:0000256" key="7">
    <source>
        <dbReference type="ARBA" id="ARBA00022553"/>
    </source>
</evidence>
<dbReference type="Pfam" id="PF08926">
    <property type="entry name" value="DUF1908"/>
    <property type="match status" value="2"/>
</dbReference>
<evidence type="ECO:0000259" key="18">
    <source>
        <dbReference type="PROSITE" id="PS51285"/>
    </source>
</evidence>
<dbReference type="CDD" id="cd06705">
    <property type="entry name" value="PDZ_MAST"/>
    <property type="match status" value="1"/>
</dbReference>
<evidence type="ECO:0000256" key="1">
    <source>
        <dbReference type="ARBA" id="ARBA00001946"/>
    </source>
</evidence>
<comment type="cofactor">
    <cofactor evidence="1">
        <name>Mg(2+)</name>
        <dbReference type="ChEBI" id="CHEBI:18420"/>
    </cofactor>
</comment>
<proteinExistence type="inferred from homology"/>
<dbReference type="FunFam" id="2.30.42.10:FF:000008">
    <property type="entry name" value="microtubule-associated serine/threonine-protein kinase 4 isoform X2"/>
    <property type="match status" value="1"/>
</dbReference>
<keyword evidence="5" id="KW-0963">Cytoplasm</keyword>
<dbReference type="PROSITE" id="PS50106">
    <property type="entry name" value="PDZ"/>
    <property type="match status" value="1"/>
</dbReference>
<name>C3YA37_BRAFL</name>
<feature type="domain" description="Protein kinase" evidence="16">
    <location>
        <begin position="777"/>
        <end position="1048"/>
    </location>
</feature>
<dbReference type="Gene3D" id="3.30.200.20">
    <property type="entry name" value="Phosphorylase Kinase, domain 1"/>
    <property type="match status" value="2"/>
</dbReference>
<keyword evidence="10" id="KW-0418">Kinase</keyword>
<evidence type="ECO:0000259" key="17">
    <source>
        <dbReference type="PROSITE" id="PS50106"/>
    </source>
</evidence>
<dbReference type="SUPFAM" id="SSF140482">
    <property type="entry name" value="MAST3 pre-PK domain-like"/>
    <property type="match status" value="2"/>
</dbReference>
<protein>
    <recommendedName>
        <fullName evidence="4">non-specific serine/threonine protein kinase</fullName>
        <ecNumber evidence="4">2.7.11.1</ecNumber>
    </recommendedName>
</protein>
<dbReference type="SUPFAM" id="SSF56112">
    <property type="entry name" value="Protein kinase-like (PK-like)"/>
    <property type="match status" value="2"/>
</dbReference>
<keyword evidence="6" id="KW-0723">Serine/threonine-protein kinase</keyword>
<evidence type="ECO:0000256" key="10">
    <source>
        <dbReference type="ARBA" id="ARBA00022777"/>
    </source>
</evidence>
<dbReference type="PROSITE" id="PS00108">
    <property type="entry name" value="PROTEIN_KINASE_ST"/>
    <property type="match status" value="1"/>
</dbReference>
<keyword evidence="9" id="KW-0547">Nucleotide-binding</keyword>
<feature type="compositionally biased region" description="Basic residues" evidence="15">
    <location>
        <begin position="1619"/>
        <end position="1635"/>
    </location>
</feature>
<dbReference type="InterPro" id="IPR037711">
    <property type="entry name" value="MAST"/>
</dbReference>
<dbReference type="eggNOG" id="KOG0606">
    <property type="taxonomic scope" value="Eukaryota"/>
</dbReference>
<dbReference type="Gene3D" id="1.10.510.10">
    <property type="entry name" value="Transferase(Phosphotransferase) domain 1"/>
    <property type="match status" value="1"/>
</dbReference>
<dbReference type="GO" id="GO:0004674">
    <property type="term" value="F:protein serine/threonine kinase activity"/>
    <property type="evidence" value="ECO:0007669"/>
    <property type="project" value="UniProtKB-KW"/>
</dbReference>
<dbReference type="PANTHER" id="PTHR24356">
    <property type="entry name" value="SERINE/THREONINE-PROTEIN KINASE"/>
    <property type="match status" value="1"/>
</dbReference>
<dbReference type="InterPro" id="IPR023142">
    <property type="entry name" value="MAST_pre-PK_dom_sf"/>
</dbReference>
<evidence type="ECO:0000256" key="6">
    <source>
        <dbReference type="ARBA" id="ARBA00022527"/>
    </source>
</evidence>
<feature type="region of interest" description="Disordered" evidence="15">
    <location>
        <begin position="1084"/>
        <end position="1275"/>
    </location>
</feature>
<feature type="domain" description="PDZ" evidence="17">
    <location>
        <begin position="1382"/>
        <end position="1470"/>
    </location>
</feature>
<dbReference type="InterPro" id="IPR041489">
    <property type="entry name" value="PDZ_6"/>
</dbReference>
<dbReference type="PROSITE" id="PS51285">
    <property type="entry name" value="AGC_KINASE_CTER"/>
    <property type="match status" value="1"/>
</dbReference>
<feature type="compositionally biased region" description="Low complexity" evidence="15">
    <location>
        <begin position="1104"/>
        <end position="1123"/>
    </location>
</feature>
<feature type="compositionally biased region" description="Polar residues" evidence="15">
    <location>
        <begin position="146"/>
        <end position="155"/>
    </location>
</feature>
<dbReference type="InParanoid" id="C3YA37"/>
<dbReference type="InterPro" id="IPR000719">
    <property type="entry name" value="Prot_kinase_dom"/>
</dbReference>
<feature type="compositionally biased region" description="Low complexity" evidence="15">
    <location>
        <begin position="539"/>
        <end position="556"/>
    </location>
</feature>
<feature type="compositionally biased region" description="Polar residues" evidence="15">
    <location>
        <begin position="1191"/>
        <end position="1201"/>
    </location>
</feature>
<dbReference type="InterPro" id="IPR008271">
    <property type="entry name" value="Ser/Thr_kinase_AS"/>
</dbReference>
<feature type="compositionally biased region" description="Pro residues" evidence="15">
    <location>
        <begin position="33"/>
        <end position="45"/>
    </location>
</feature>
<feature type="compositionally biased region" description="Basic and acidic residues" evidence="15">
    <location>
        <begin position="1145"/>
        <end position="1190"/>
    </location>
</feature>
<dbReference type="CDD" id="cd05609">
    <property type="entry name" value="STKc_MAST"/>
    <property type="match status" value="1"/>
</dbReference>
<comment type="catalytic activity">
    <reaction evidence="14">
        <text>L-seryl-[protein] + ATP = O-phospho-L-seryl-[protein] + ADP + H(+)</text>
        <dbReference type="Rhea" id="RHEA:17989"/>
        <dbReference type="Rhea" id="RHEA-COMP:9863"/>
        <dbReference type="Rhea" id="RHEA-COMP:11604"/>
        <dbReference type="ChEBI" id="CHEBI:15378"/>
        <dbReference type="ChEBI" id="CHEBI:29999"/>
        <dbReference type="ChEBI" id="CHEBI:30616"/>
        <dbReference type="ChEBI" id="CHEBI:83421"/>
        <dbReference type="ChEBI" id="CHEBI:456216"/>
        <dbReference type="EC" id="2.7.11.1"/>
    </reaction>
</comment>
<feature type="region of interest" description="Disordered" evidence="15">
    <location>
        <begin position="146"/>
        <end position="185"/>
    </location>
</feature>
<feature type="region of interest" description="Disordered" evidence="15">
    <location>
        <begin position="1"/>
        <end position="51"/>
    </location>
</feature>
<dbReference type="InterPro" id="IPR015022">
    <property type="entry name" value="MAST_pre-PK_dom"/>
</dbReference>
<feature type="region of interest" description="Disordered" evidence="15">
    <location>
        <begin position="352"/>
        <end position="384"/>
    </location>
</feature>